<dbReference type="FunFam" id="1.10.630.10:FF:000182">
    <property type="entry name" value="Cytochrome P450 3A4"/>
    <property type="match status" value="1"/>
</dbReference>
<dbReference type="Gene3D" id="1.10.630.10">
    <property type="entry name" value="Cytochrome P450"/>
    <property type="match status" value="1"/>
</dbReference>
<keyword evidence="11 14" id="KW-0408">Iron</keyword>
<evidence type="ECO:0000256" key="13">
    <source>
        <dbReference type="ARBA" id="ARBA00023136"/>
    </source>
</evidence>
<keyword evidence="9" id="KW-0492">Microsome</keyword>
<evidence type="ECO:0000256" key="3">
    <source>
        <dbReference type="ARBA" id="ARBA00004174"/>
    </source>
</evidence>
<dbReference type="PANTHER" id="PTHR24292:SF54">
    <property type="entry name" value="CYP9F3-RELATED"/>
    <property type="match status" value="1"/>
</dbReference>
<dbReference type="PRINTS" id="PR00465">
    <property type="entry name" value="EP450IV"/>
</dbReference>
<evidence type="ECO:0000256" key="10">
    <source>
        <dbReference type="ARBA" id="ARBA00023002"/>
    </source>
</evidence>
<dbReference type="AlphaFoldDB" id="A0AAN7PQ97"/>
<evidence type="ECO:0000256" key="15">
    <source>
        <dbReference type="RuleBase" id="RU000461"/>
    </source>
</evidence>
<keyword evidence="10 15" id="KW-0560">Oxidoreductase</keyword>
<dbReference type="InterPro" id="IPR050476">
    <property type="entry name" value="Insect_CytP450_Detox"/>
</dbReference>
<evidence type="ECO:0000313" key="17">
    <source>
        <dbReference type="Proteomes" id="UP001353858"/>
    </source>
</evidence>
<protein>
    <recommendedName>
        <fullName evidence="18">Cytochrome P450</fullName>
    </recommendedName>
</protein>
<evidence type="ECO:0000256" key="11">
    <source>
        <dbReference type="ARBA" id="ARBA00023004"/>
    </source>
</evidence>
<proteinExistence type="inferred from homology"/>
<dbReference type="GO" id="GO:0005506">
    <property type="term" value="F:iron ion binding"/>
    <property type="evidence" value="ECO:0007669"/>
    <property type="project" value="InterPro"/>
</dbReference>
<dbReference type="InterPro" id="IPR002403">
    <property type="entry name" value="Cyt_P450_E_grp-IV"/>
</dbReference>
<evidence type="ECO:0000256" key="2">
    <source>
        <dbReference type="ARBA" id="ARBA00003690"/>
    </source>
</evidence>
<comment type="cofactor">
    <cofactor evidence="1 14">
        <name>heme</name>
        <dbReference type="ChEBI" id="CHEBI:30413"/>
    </cofactor>
</comment>
<sequence>MRRSHKYWKNKKVLYVRPWPFFGFVAPTLVRYRAYPWVLQNVYNVFPEQRYFGLYQFVTPYLMIKNPDLIATIAINDVETFPCHRTKIDPESDPIYAKLLFSMKAGEQWKESREILKLALSGNKLKNSFRLMQECSKDFVNYFSKEGTVEVELKDVSAKFANDVIAAVFGYKCNSLENPSNDFYLTTKYVTEFHFLRAIKFFLYKLSPRMMKFFKFSLVDNRTRLFFHRLIQKNRLSQNSLNFSKRPCSENFNEDCFLVKNNNGKLENSDDDILAQAIQFLFFDFKTISTVLLFAMYEISQNIKVQEKLICEIDKVRKEVSYESLAGIEYLDMVVAETLRKWPPTITTDRKSEKPFTIEPTKPWEETQKFDAETLCLIPIFALHRDPKYFPNPDVFDPERFNAQNKKHIKPFTYIPFGVGARNCVGSEFALIQIKIFLFNLLSRFRLVKSDKSKDVITLSKTVFRLVPEGRVWIKFEPRRNEV</sequence>
<keyword evidence="13" id="KW-0472">Membrane</keyword>
<dbReference type="GO" id="GO:0020037">
    <property type="term" value="F:heme binding"/>
    <property type="evidence" value="ECO:0007669"/>
    <property type="project" value="InterPro"/>
</dbReference>
<evidence type="ECO:0000256" key="9">
    <source>
        <dbReference type="ARBA" id="ARBA00022848"/>
    </source>
</evidence>
<evidence type="ECO:0000256" key="5">
    <source>
        <dbReference type="ARBA" id="ARBA00010617"/>
    </source>
</evidence>
<organism evidence="16 17">
    <name type="scientific">Aquatica leii</name>
    <dbReference type="NCBI Taxonomy" id="1421715"/>
    <lineage>
        <taxon>Eukaryota</taxon>
        <taxon>Metazoa</taxon>
        <taxon>Ecdysozoa</taxon>
        <taxon>Arthropoda</taxon>
        <taxon>Hexapoda</taxon>
        <taxon>Insecta</taxon>
        <taxon>Pterygota</taxon>
        <taxon>Neoptera</taxon>
        <taxon>Endopterygota</taxon>
        <taxon>Coleoptera</taxon>
        <taxon>Polyphaga</taxon>
        <taxon>Elateriformia</taxon>
        <taxon>Elateroidea</taxon>
        <taxon>Lampyridae</taxon>
        <taxon>Luciolinae</taxon>
        <taxon>Aquatica</taxon>
    </lineage>
</organism>
<evidence type="ECO:0000256" key="8">
    <source>
        <dbReference type="ARBA" id="ARBA00022824"/>
    </source>
</evidence>
<comment type="function">
    <text evidence="2">May be involved in the metabolism of insect hormones and in the breakdown of synthetic insecticides.</text>
</comment>
<evidence type="ECO:0000256" key="4">
    <source>
        <dbReference type="ARBA" id="ARBA00004406"/>
    </source>
</evidence>
<comment type="caution">
    <text evidence="16">The sequence shown here is derived from an EMBL/GenBank/DDBJ whole genome shotgun (WGS) entry which is preliminary data.</text>
</comment>
<name>A0AAN7PQ97_9COLE</name>
<feature type="binding site" description="axial binding residue" evidence="14">
    <location>
        <position position="424"/>
    </location>
    <ligand>
        <name>heme</name>
        <dbReference type="ChEBI" id="CHEBI:30413"/>
    </ligand>
    <ligandPart>
        <name>Fe</name>
        <dbReference type="ChEBI" id="CHEBI:18248"/>
    </ligandPart>
</feature>
<comment type="similarity">
    <text evidence="5 15">Belongs to the cytochrome P450 family.</text>
</comment>
<evidence type="ECO:0000313" key="16">
    <source>
        <dbReference type="EMBL" id="KAK4873814.1"/>
    </source>
</evidence>
<evidence type="ECO:0000256" key="6">
    <source>
        <dbReference type="ARBA" id="ARBA00022617"/>
    </source>
</evidence>
<dbReference type="Proteomes" id="UP001353858">
    <property type="component" value="Unassembled WGS sequence"/>
</dbReference>
<dbReference type="EMBL" id="JARPUR010000006">
    <property type="protein sequence ID" value="KAK4873814.1"/>
    <property type="molecule type" value="Genomic_DNA"/>
</dbReference>
<keyword evidence="6 14" id="KW-0349">Heme</keyword>
<dbReference type="InterPro" id="IPR036396">
    <property type="entry name" value="Cyt_P450_sf"/>
</dbReference>
<evidence type="ECO:0008006" key="18">
    <source>
        <dbReference type="Google" id="ProtNLM"/>
    </source>
</evidence>
<gene>
    <name evidence="16" type="ORF">RN001_013174</name>
</gene>
<dbReference type="SUPFAM" id="SSF48264">
    <property type="entry name" value="Cytochrome P450"/>
    <property type="match status" value="1"/>
</dbReference>
<dbReference type="Pfam" id="PF00067">
    <property type="entry name" value="p450"/>
    <property type="match status" value="1"/>
</dbReference>
<dbReference type="CDD" id="cd11056">
    <property type="entry name" value="CYP6-like"/>
    <property type="match status" value="1"/>
</dbReference>
<reference evidence="17" key="1">
    <citation type="submission" date="2023-01" db="EMBL/GenBank/DDBJ databases">
        <title>Key to firefly adult light organ development and bioluminescence: homeobox transcription factors regulate luciferase expression and transportation to peroxisome.</title>
        <authorList>
            <person name="Fu X."/>
        </authorList>
    </citation>
    <scope>NUCLEOTIDE SEQUENCE [LARGE SCALE GENOMIC DNA]</scope>
</reference>
<evidence type="ECO:0000256" key="12">
    <source>
        <dbReference type="ARBA" id="ARBA00023033"/>
    </source>
</evidence>
<evidence type="ECO:0000256" key="1">
    <source>
        <dbReference type="ARBA" id="ARBA00001971"/>
    </source>
</evidence>
<keyword evidence="12 15" id="KW-0503">Monooxygenase</keyword>
<dbReference type="InterPro" id="IPR017972">
    <property type="entry name" value="Cyt_P450_CS"/>
</dbReference>
<evidence type="ECO:0000256" key="14">
    <source>
        <dbReference type="PIRSR" id="PIRSR602403-1"/>
    </source>
</evidence>
<dbReference type="PROSITE" id="PS00086">
    <property type="entry name" value="CYTOCHROME_P450"/>
    <property type="match status" value="1"/>
</dbReference>
<comment type="subcellular location">
    <subcellularLocation>
        <location evidence="4">Endoplasmic reticulum membrane</location>
        <topology evidence="4">Peripheral membrane protein</topology>
    </subcellularLocation>
    <subcellularLocation>
        <location evidence="3">Microsome membrane</location>
        <topology evidence="3">Peripheral membrane protein</topology>
    </subcellularLocation>
</comment>
<dbReference type="InterPro" id="IPR001128">
    <property type="entry name" value="Cyt_P450"/>
</dbReference>
<accession>A0AAN7PQ97</accession>
<evidence type="ECO:0000256" key="7">
    <source>
        <dbReference type="ARBA" id="ARBA00022723"/>
    </source>
</evidence>
<dbReference type="GO" id="GO:0004497">
    <property type="term" value="F:monooxygenase activity"/>
    <property type="evidence" value="ECO:0007669"/>
    <property type="project" value="UniProtKB-KW"/>
</dbReference>
<dbReference type="GO" id="GO:0016705">
    <property type="term" value="F:oxidoreductase activity, acting on paired donors, with incorporation or reduction of molecular oxygen"/>
    <property type="evidence" value="ECO:0007669"/>
    <property type="project" value="InterPro"/>
</dbReference>
<keyword evidence="7 14" id="KW-0479">Metal-binding</keyword>
<dbReference type="PRINTS" id="PR00385">
    <property type="entry name" value="P450"/>
</dbReference>
<dbReference type="GO" id="GO:0005789">
    <property type="term" value="C:endoplasmic reticulum membrane"/>
    <property type="evidence" value="ECO:0007669"/>
    <property type="project" value="UniProtKB-SubCell"/>
</dbReference>
<keyword evidence="17" id="KW-1185">Reference proteome</keyword>
<dbReference type="PANTHER" id="PTHR24292">
    <property type="entry name" value="CYTOCHROME P450"/>
    <property type="match status" value="1"/>
</dbReference>
<keyword evidence="8" id="KW-0256">Endoplasmic reticulum</keyword>